<feature type="compositionally biased region" description="Basic and acidic residues" evidence="1">
    <location>
        <begin position="23"/>
        <end position="41"/>
    </location>
</feature>
<sequence length="138" mass="15177">MVKKKTFLYIIQEEARVSGEVKLKEGSRQEPRVPIDARGDTNPEEVLGIQAPLQASSPLPGVSVSHACVGSDTRHLRCLGILVGSCDERLVSRLWMRRRGKSPIPHRPATPPPITEGFPAPNELIPTLRSVSIRILIT</sequence>
<reference evidence="2 3" key="1">
    <citation type="submission" date="2019-05" db="EMBL/GenBank/DDBJ databases">
        <title>Another draft genome of Portunus trituberculatus and its Hox gene families provides insights of decapod evolution.</title>
        <authorList>
            <person name="Jeong J.-H."/>
            <person name="Song I."/>
            <person name="Kim S."/>
            <person name="Choi T."/>
            <person name="Kim D."/>
            <person name="Ryu S."/>
            <person name="Kim W."/>
        </authorList>
    </citation>
    <scope>NUCLEOTIDE SEQUENCE [LARGE SCALE GENOMIC DNA]</scope>
    <source>
        <tissue evidence="2">Muscle</tissue>
    </source>
</reference>
<evidence type="ECO:0000256" key="1">
    <source>
        <dbReference type="SAM" id="MobiDB-lite"/>
    </source>
</evidence>
<feature type="region of interest" description="Disordered" evidence="1">
    <location>
        <begin position="23"/>
        <end position="42"/>
    </location>
</feature>
<proteinExistence type="predicted"/>
<accession>A0A5B7JMZ0</accession>
<evidence type="ECO:0000313" key="3">
    <source>
        <dbReference type="Proteomes" id="UP000324222"/>
    </source>
</evidence>
<name>A0A5B7JMZ0_PORTR</name>
<organism evidence="2 3">
    <name type="scientific">Portunus trituberculatus</name>
    <name type="common">Swimming crab</name>
    <name type="synonym">Neptunus trituberculatus</name>
    <dbReference type="NCBI Taxonomy" id="210409"/>
    <lineage>
        <taxon>Eukaryota</taxon>
        <taxon>Metazoa</taxon>
        <taxon>Ecdysozoa</taxon>
        <taxon>Arthropoda</taxon>
        <taxon>Crustacea</taxon>
        <taxon>Multicrustacea</taxon>
        <taxon>Malacostraca</taxon>
        <taxon>Eumalacostraca</taxon>
        <taxon>Eucarida</taxon>
        <taxon>Decapoda</taxon>
        <taxon>Pleocyemata</taxon>
        <taxon>Brachyura</taxon>
        <taxon>Eubrachyura</taxon>
        <taxon>Portunoidea</taxon>
        <taxon>Portunidae</taxon>
        <taxon>Portuninae</taxon>
        <taxon>Portunus</taxon>
    </lineage>
</organism>
<dbReference type="AlphaFoldDB" id="A0A5B7JMZ0"/>
<dbReference type="Proteomes" id="UP000324222">
    <property type="component" value="Unassembled WGS sequence"/>
</dbReference>
<keyword evidence="3" id="KW-1185">Reference proteome</keyword>
<dbReference type="EMBL" id="VSRR010103058">
    <property type="protein sequence ID" value="MPC95666.1"/>
    <property type="molecule type" value="Genomic_DNA"/>
</dbReference>
<comment type="caution">
    <text evidence="2">The sequence shown here is derived from an EMBL/GenBank/DDBJ whole genome shotgun (WGS) entry which is preliminary data.</text>
</comment>
<protein>
    <submittedName>
        <fullName evidence="2">Uncharacterized protein</fullName>
    </submittedName>
</protein>
<evidence type="ECO:0000313" key="2">
    <source>
        <dbReference type="EMBL" id="MPC95666.1"/>
    </source>
</evidence>
<gene>
    <name evidence="2" type="ORF">E2C01_090886</name>
</gene>